<dbReference type="AlphaFoldDB" id="A0AAU7DTK5"/>
<evidence type="ECO:0000256" key="1">
    <source>
        <dbReference type="SAM" id="MobiDB-lite"/>
    </source>
</evidence>
<gene>
    <name evidence="3" type="ORF">V5R04_08930</name>
</gene>
<evidence type="ECO:0000256" key="2">
    <source>
        <dbReference type="SAM" id="SignalP"/>
    </source>
</evidence>
<feature type="region of interest" description="Disordered" evidence="1">
    <location>
        <begin position="31"/>
        <end position="69"/>
    </location>
</feature>
<accession>A0AAU7DTK5</accession>
<protein>
    <submittedName>
        <fullName evidence="3">Uncharacterized protein</fullName>
    </submittedName>
</protein>
<proteinExistence type="predicted"/>
<evidence type="ECO:0000313" key="3">
    <source>
        <dbReference type="EMBL" id="XBH20372.1"/>
    </source>
</evidence>
<feature type="chain" id="PRO_5043358111" evidence="2">
    <location>
        <begin position="30"/>
        <end position="146"/>
    </location>
</feature>
<dbReference type="PROSITE" id="PS51257">
    <property type="entry name" value="PROKAR_LIPOPROTEIN"/>
    <property type="match status" value="1"/>
</dbReference>
<name>A0AAU7DTK5_9MICO</name>
<organism evidence="3">
    <name type="scientific">Jonesiaceae bacterium BS-20</name>
    <dbReference type="NCBI Taxonomy" id="3120821"/>
    <lineage>
        <taxon>Bacteria</taxon>
        <taxon>Bacillati</taxon>
        <taxon>Actinomycetota</taxon>
        <taxon>Actinomycetes</taxon>
        <taxon>Micrococcales</taxon>
        <taxon>Jonesiaceae</taxon>
    </lineage>
</organism>
<dbReference type="EMBL" id="CP146203">
    <property type="protein sequence ID" value="XBH20372.1"/>
    <property type="molecule type" value="Genomic_DNA"/>
</dbReference>
<feature type="signal peptide" evidence="2">
    <location>
        <begin position="1"/>
        <end position="29"/>
    </location>
</feature>
<keyword evidence="2" id="KW-0732">Signal</keyword>
<reference evidence="3" key="1">
    <citation type="submission" date="2024-02" db="EMBL/GenBank/DDBJ databases">
        <title>Tomenella chthoni gen. nov. sp. nov., a member of the family Jonesiaceae isolated from bat guano.</title>
        <authorList>
            <person name="Miller S.L."/>
            <person name="King J."/>
            <person name="Sankaranarayanan K."/>
            <person name="Lawson P.A."/>
        </authorList>
    </citation>
    <scope>NUCLEOTIDE SEQUENCE</scope>
    <source>
        <strain evidence="3">BS-20</strain>
    </source>
</reference>
<feature type="compositionally biased region" description="Polar residues" evidence="1">
    <location>
        <begin position="33"/>
        <end position="49"/>
    </location>
</feature>
<sequence length="146" mass="15388">MTPTPRLLRCNTLSLLTAAAMLVTLTACGGSEGSDNSPDTTSQTKSQSPGARDGAKIPGGFPDGVPMPKYNSVSSASQLTDTAWRLMLVVDIDADDSLDNYATQLRDAGFEVQVSDPNVSGKSPTMDIDAVIRPPVITLQVMTNEE</sequence>